<gene>
    <name evidence="2" type="ORF">EV420DRAFT_1678195</name>
</gene>
<sequence length="426" mass="49103">MHMLRLCLGRNIENPGTLGYIVKQRPRYGFSQKSDLERPIQDDCRGIHRRGVMPELRLCPGDDFYADVPGQAVLSISGVVDKIGLLKRDRQMSWQADRAQELLLPIDQMADDTLEVVVVLPAPGPNKERPGRKGNHSIDDDLPPPTPPKDNLLAPPNYRFHPPPMHSYSLGVASRSRMDMPERWRSVSEFAIISHHDHDQSWPESDESSVMVECPPSPIVPVPLAGKCNPAETTVIADPAERAPRRLVARRQRELEEAEAAREEEERRTGIRRVKEEQRRVEEQEERDRRTRIERDMRMSTEARRRKKEAEERAEEEKKRELAVRGVREREKRLEEHRRLEQWRAEQARIKEEELRREEAERAKEQAERNKRVEQMAARVKRDKTGSMLAGWATIQTISTSSDKGRAVEGMACREAGCVDVVRGVE</sequence>
<keyword evidence="3" id="KW-1185">Reference proteome</keyword>
<proteinExistence type="predicted"/>
<feature type="region of interest" description="Disordered" evidence="1">
    <location>
        <begin position="276"/>
        <end position="328"/>
    </location>
</feature>
<dbReference type="GeneID" id="85362725"/>
<dbReference type="RefSeq" id="XP_060321962.1">
    <property type="nucleotide sequence ID" value="XM_060479177.1"/>
</dbReference>
<evidence type="ECO:0000313" key="3">
    <source>
        <dbReference type="Proteomes" id="UP001175211"/>
    </source>
</evidence>
<feature type="region of interest" description="Disordered" evidence="1">
    <location>
        <begin position="121"/>
        <end position="151"/>
    </location>
</feature>
<organism evidence="2 3">
    <name type="scientific">Armillaria tabescens</name>
    <name type="common">Ringless honey mushroom</name>
    <name type="synonym">Agaricus tabescens</name>
    <dbReference type="NCBI Taxonomy" id="1929756"/>
    <lineage>
        <taxon>Eukaryota</taxon>
        <taxon>Fungi</taxon>
        <taxon>Dikarya</taxon>
        <taxon>Basidiomycota</taxon>
        <taxon>Agaricomycotina</taxon>
        <taxon>Agaricomycetes</taxon>
        <taxon>Agaricomycetidae</taxon>
        <taxon>Agaricales</taxon>
        <taxon>Marasmiineae</taxon>
        <taxon>Physalacriaceae</taxon>
        <taxon>Desarmillaria</taxon>
    </lineage>
</organism>
<comment type="caution">
    <text evidence="2">The sequence shown here is derived from an EMBL/GenBank/DDBJ whole genome shotgun (WGS) entry which is preliminary data.</text>
</comment>
<feature type="compositionally biased region" description="Basic and acidic residues" evidence="1">
    <location>
        <begin position="126"/>
        <end position="139"/>
    </location>
</feature>
<reference evidence="2" key="1">
    <citation type="submission" date="2023-06" db="EMBL/GenBank/DDBJ databases">
        <authorList>
            <consortium name="Lawrence Berkeley National Laboratory"/>
            <person name="Ahrendt S."/>
            <person name="Sahu N."/>
            <person name="Indic B."/>
            <person name="Wong-Bajracharya J."/>
            <person name="Merenyi Z."/>
            <person name="Ke H.-M."/>
            <person name="Monk M."/>
            <person name="Kocsube S."/>
            <person name="Drula E."/>
            <person name="Lipzen A."/>
            <person name="Balint B."/>
            <person name="Henrissat B."/>
            <person name="Andreopoulos B."/>
            <person name="Martin F.M."/>
            <person name="Harder C.B."/>
            <person name="Rigling D."/>
            <person name="Ford K.L."/>
            <person name="Foster G.D."/>
            <person name="Pangilinan J."/>
            <person name="Papanicolaou A."/>
            <person name="Barry K."/>
            <person name="LaButti K."/>
            <person name="Viragh M."/>
            <person name="Koriabine M."/>
            <person name="Yan M."/>
            <person name="Riley R."/>
            <person name="Champramary S."/>
            <person name="Plett K.L."/>
            <person name="Tsai I.J."/>
            <person name="Slot J."/>
            <person name="Sipos G."/>
            <person name="Plett J."/>
            <person name="Nagy L.G."/>
            <person name="Grigoriev I.V."/>
        </authorList>
    </citation>
    <scope>NUCLEOTIDE SEQUENCE</scope>
    <source>
        <strain evidence="2">CCBAS 213</strain>
    </source>
</reference>
<evidence type="ECO:0000256" key="1">
    <source>
        <dbReference type="SAM" id="MobiDB-lite"/>
    </source>
</evidence>
<dbReference type="Proteomes" id="UP001175211">
    <property type="component" value="Unassembled WGS sequence"/>
</dbReference>
<accession>A0AA39J719</accession>
<name>A0AA39J719_ARMTA</name>
<evidence type="ECO:0000313" key="2">
    <source>
        <dbReference type="EMBL" id="KAK0435433.1"/>
    </source>
</evidence>
<protein>
    <submittedName>
        <fullName evidence="2">Uncharacterized protein</fullName>
    </submittedName>
</protein>
<dbReference type="AlphaFoldDB" id="A0AA39J719"/>
<dbReference type="EMBL" id="JAUEPS010000150">
    <property type="protein sequence ID" value="KAK0435433.1"/>
    <property type="molecule type" value="Genomic_DNA"/>
</dbReference>